<dbReference type="FunFam" id="3.40.50.1260:FF:000002">
    <property type="entry name" value="Phosphoglycerate kinase"/>
    <property type="match status" value="1"/>
</dbReference>
<organism evidence="18 19">
    <name type="scientific">Halanaerobacter jeridensis</name>
    <dbReference type="NCBI Taxonomy" id="706427"/>
    <lineage>
        <taxon>Bacteria</taxon>
        <taxon>Bacillati</taxon>
        <taxon>Bacillota</taxon>
        <taxon>Clostridia</taxon>
        <taxon>Halanaerobiales</taxon>
        <taxon>Halobacteroidaceae</taxon>
        <taxon>Halanaerobacter</taxon>
    </lineage>
</organism>
<dbReference type="GO" id="GO:0004618">
    <property type="term" value="F:phosphoglycerate kinase activity"/>
    <property type="evidence" value="ECO:0007669"/>
    <property type="project" value="UniProtKB-UniRule"/>
</dbReference>
<evidence type="ECO:0000256" key="9">
    <source>
        <dbReference type="ARBA" id="ARBA00022679"/>
    </source>
</evidence>
<comment type="subunit">
    <text evidence="5 14">Monomer.</text>
</comment>
<comment type="caution">
    <text evidence="18">The sequence shown here is derived from an EMBL/GenBank/DDBJ whole genome shotgun (WGS) entry which is preliminary data.</text>
</comment>
<sequence>MEKKTLKDVAVKGKKVLVRVDFNVPVDDDGNVTDDTRIEAALPTINYLKDEGAKVILMAHFGRPGGEVQEDLRLDPVAKALAERLGETVTKTDDTVGEEAKEAIAKLKEGNVLLLENTRFNAGEKSNDEEFSKQLAELCDVYVNDAFGAAHRAHASTAGVAQYAPEAVAGFLMQNEIETMKPAVEEPAQPYVAIVGGAKISDKMSTVENLMGKAKTILIGGGMANTFIKAQGYEVGDSLLEEDQMDLANELVEKAEAKGVDLILPIDVTVADDFAADANHKAVAIDEIEEGWQALDIGPKTIEKFADVLADAKTVTWNGPLGVFEMDAFAKGTNEVAKVLGNIDATTIVGGGESAAAVKKAGLEDAVTHISTGGGASLRVIEGKPLPAFNALNNK</sequence>
<comment type="similarity">
    <text evidence="4 14 17">Belongs to the phosphoglycerate kinase family.</text>
</comment>
<keyword evidence="9 14" id="KW-0808">Transferase</keyword>
<dbReference type="GO" id="GO:0005524">
    <property type="term" value="F:ATP binding"/>
    <property type="evidence" value="ECO:0007669"/>
    <property type="project" value="UniProtKB-KW"/>
</dbReference>
<evidence type="ECO:0000256" key="8">
    <source>
        <dbReference type="ARBA" id="ARBA00022490"/>
    </source>
</evidence>
<comment type="caution">
    <text evidence="14">Lacks conserved residue(s) required for the propagation of feature annotation.</text>
</comment>
<dbReference type="Pfam" id="PF00162">
    <property type="entry name" value="PGK"/>
    <property type="match status" value="1"/>
</dbReference>
<dbReference type="PROSITE" id="PS00111">
    <property type="entry name" value="PGLYCERATE_KINASE"/>
    <property type="match status" value="1"/>
</dbReference>
<name>A0A939BQX8_9FIRM</name>
<evidence type="ECO:0000256" key="7">
    <source>
        <dbReference type="ARBA" id="ARBA00016471"/>
    </source>
</evidence>
<dbReference type="InterPro" id="IPR015824">
    <property type="entry name" value="Phosphoglycerate_kinase_N"/>
</dbReference>
<feature type="binding site" evidence="14">
    <location>
        <position position="119"/>
    </location>
    <ligand>
        <name>substrate</name>
    </ligand>
</feature>
<evidence type="ECO:0000256" key="4">
    <source>
        <dbReference type="ARBA" id="ARBA00008982"/>
    </source>
</evidence>
<reference evidence="18" key="1">
    <citation type="submission" date="2021-01" db="EMBL/GenBank/DDBJ databases">
        <title>Genomic Encyclopedia of Type Strains, Phase IV (KMG-IV): sequencing the most valuable type-strain genomes for metagenomic binning, comparative biology and taxonomic classification.</title>
        <authorList>
            <person name="Goeker M."/>
        </authorList>
    </citation>
    <scope>NUCLEOTIDE SEQUENCE</scope>
    <source>
        <strain evidence="18">DSM 23230</strain>
    </source>
</reference>
<feature type="binding site" evidence="14 15">
    <location>
        <begin position="60"/>
        <end position="63"/>
    </location>
    <ligand>
        <name>substrate</name>
    </ligand>
</feature>
<comment type="catalytic activity">
    <reaction evidence="1 14 17">
        <text>(2R)-3-phosphoglycerate + ATP = (2R)-3-phospho-glyceroyl phosphate + ADP</text>
        <dbReference type="Rhea" id="RHEA:14801"/>
        <dbReference type="ChEBI" id="CHEBI:30616"/>
        <dbReference type="ChEBI" id="CHEBI:57604"/>
        <dbReference type="ChEBI" id="CHEBI:58272"/>
        <dbReference type="ChEBI" id="CHEBI:456216"/>
        <dbReference type="EC" id="2.7.2.3"/>
    </reaction>
</comment>
<feature type="binding site" evidence="14">
    <location>
        <position position="152"/>
    </location>
    <ligand>
        <name>substrate</name>
    </ligand>
</feature>
<dbReference type="PANTHER" id="PTHR11406:SF23">
    <property type="entry name" value="PHOSPHOGLYCERATE KINASE 1, CHLOROPLASTIC-RELATED"/>
    <property type="match status" value="1"/>
</dbReference>
<feature type="binding site" evidence="14">
    <location>
        <begin position="351"/>
        <end position="354"/>
    </location>
    <ligand>
        <name>ATP</name>
        <dbReference type="ChEBI" id="CHEBI:30616"/>
    </ligand>
</feature>
<dbReference type="GO" id="GO:0006094">
    <property type="term" value="P:gluconeogenesis"/>
    <property type="evidence" value="ECO:0007669"/>
    <property type="project" value="TreeGrafter"/>
</dbReference>
<dbReference type="FunFam" id="3.40.50.1260:FF:000007">
    <property type="entry name" value="Phosphoglycerate kinase"/>
    <property type="match status" value="1"/>
</dbReference>
<evidence type="ECO:0000256" key="5">
    <source>
        <dbReference type="ARBA" id="ARBA00011245"/>
    </source>
</evidence>
<evidence type="ECO:0000256" key="6">
    <source>
        <dbReference type="ARBA" id="ARBA00013061"/>
    </source>
</evidence>
<dbReference type="Proteomes" id="UP000774000">
    <property type="component" value="Unassembled WGS sequence"/>
</dbReference>
<dbReference type="PANTHER" id="PTHR11406">
    <property type="entry name" value="PHOSPHOGLYCERATE KINASE"/>
    <property type="match status" value="1"/>
</dbReference>
<feature type="binding site" evidence="14 16">
    <location>
        <position position="203"/>
    </location>
    <ligand>
        <name>ATP</name>
        <dbReference type="ChEBI" id="CHEBI:30616"/>
    </ligand>
</feature>
<evidence type="ECO:0000256" key="14">
    <source>
        <dbReference type="HAMAP-Rule" id="MF_00145"/>
    </source>
</evidence>
<evidence type="ECO:0000256" key="13">
    <source>
        <dbReference type="ARBA" id="ARBA00023152"/>
    </source>
</evidence>
<feature type="binding site" evidence="14">
    <location>
        <position position="37"/>
    </location>
    <ligand>
        <name>substrate</name>
    </ligand>
</feature>
<dbReference type="InterPro" id="IPR015911">
    <property type="entry name" value="Phosphoglycerate_kinase_CS"/>
</dbReference>
<feature type="binding site" evidence="15">
    <location>
        <position position="119"/>
    </location>
    <ligand>
        <name>(2R)-3-phosphoglycerate</name>
        <dbReference type="ChEBI" id="CHEBI:58272"/>
    </ligand>
</feature>
<dbReference type="HAMAP" id="MF_00145">
    <property type="entry name" value="Phosphoglyc_kinase"/>
    <property type="match status" value="1"/>
</dbReference>
<dbReference type="RefSeq" id="WP_204701584.1">
    <property type="nucleotide sequence ID" value="NZ_JAFBDQ010000007.1"/>
</dbReference>
<protein>
    <recommendedName>
        <fullName evidence="7 14">Phosphoglycerate kinase</fullName>
        <ecNumber evidence="6 14">2.7.2.3</ecNumber>
    </recommendedName>
</protein>
<evidence type="ECO:0000256" key="12">
    <source>
        <dbReference type="ARBA" id="ARBA00022840"/>
    </source>
</evidence>
<dbReference type="SUPFAM" id="SSF53748">
    <property type="entry name" value="Phosphoglycerate kinase"/>
    <property type="match status" value="1"/>
</dbReference>
<feature type="binding site" evidence="15">
    <location>
        <position position="152"/>
    </location>
    <ligand>
        <name>(2R)-3-phosphoglycerate</name>
        <dbReference type="ChEBI" id="CHEBI:58272"/>
    </ligand>
</feature>
<evidence type="ECO:0000313" key="19">
    <source>
        <dbReference type="Proteomes" id="UP000774000"/>
    </source>
</evidence>
<keyword evidence="19" id="KW-1185">Reference proteome</keyword>
<dbReference type="EMBL" id="JAFBDQ010000007">
    <property type="protein sequence ID" value="MBM7556809.1"/>
    <property type="molecule type" value="Genomic_DNA"/>
</dbReference>
<evidence type="ECO:0000256" key="15">
    <source>
        <dbReference type="PIRSR" id="PIRSR000724-1"/>
    </source>
</evidence>
<evidence type="ECO:0000256" key="16">
    <source>
        <dbReference type="PIRSR" id="PIRSR000724-2"/>
    </source>
</evidence>
<evidence type="ECO:0000256" key="10">
    <source>
        <dbReference type="ARBA" id="ARBA00022741"/>
    </source>
</evidence>
<evidence type="ECO:0000256" key="11">
    <source>
        <dbReference type="ARBA" id="ARBA00022777"/>
    </source>
</evidence>
<keyword evidence="11 14" id="KW-0418">Kinase</keyword>
<dbReference type="GO" id="GO:0005829">
    <property type="term" value="C:cytosol"/>
    <property type="evidence" value="ECO:0007669"/>
    <property type="project" value="TreeGrafter"/>
</dbReference>
<feature type="binding site" evidence="14 16">
    <location>
        <position position="325"/>
    </location>
    <ligand>
        <name>ATP</name>
        <dbReference type="ChEBI" id="CHEBI:30616"/>
    </ligand>
</feature>
<keyword evidence="12 14" id="KW-0067">ATP-binding</keyword>
<gene>
    <name evidence="14" type="primary">pgk</name>
    <name evidence="18" type="ORF">JOC47_001660</name>
</gene>
<evidence type="ECO:0000256" key="17">
    <source>
        <dbReference type="RuleBase" id="RU000532"/>
    </source>
</evidence>
<comment type="subcellular location">
    <subcellularLocation>
        <location evidence="2 14">Cytoplasm</location>
    </subcellularLocation>
</comment>
<feature type="binding site" evidence="15">
    <location>
        <position position="37"/>
    </location>
    <ligand>
        <name>(2R)-3-phosphoglycerate</name>
        <dbReference type="ChEBI" id="CHEBI:58272"/>
    </ligand>
</feature>
<dbReference type="PRINTS" id="PR00477">
    <property type="entry name" value="PHGLYCKINASE"/>
</dbReference>
<proteinExistence type="inferred from homology"/>
<dbReference type="CDD" id="cd00318">
    <property type="entry name" value="Phosphoglycerate_kinase"/>
    <property type="match status" value="1"/>
</dbReference>
<dbReference type="GO" id="GO:0043531">
    <property type="term" value="F:ADP binding"/>
    <property type="evidence" value="ECO:0007669"/>
    <property type="project" value="TreeGrafter"/>
</dbReference>
<dbReference type="InterPro" id="IPR036043">
    <property type="entry name" value="Phosphoglycerate_kinase_sf"/>
</dbReference>
<dbReference type="EC" id="2.7.2.3" evidence="6 14"/>
<accession>A0A939BQX8</accession>
<evidence type="ECO:0000256" key="1">
    <source>
        <dbReference type="ARBA" id="ARBA00000642"/>
    </source>
</evidence>
<evidence type="ECO:0000256" key="3">
    <source>
        <dbReference type="ARBA" id="ARBA00004838"/>
    </source>
</evidence>
<dbReference type="GO" id="GO:0006096">
    <property type="term" value="P:glycolytic process"/>
    <property type="evidence" value="ECO:0007669"/>
    <property type="project" value="UniProtKB-UniRule"/>
</dbReference>
<dbReference type="InterPro" id="IPR001576">
    <property type="entry name" value="Phosphoglycerate_kinase"/>
</dbReference>
<keyword evidence="13 14" id="KW-0324">Glycolysis</keyword>
<keyword evidence="10 14" id="KW-0547">Nucleotide-binding</keyword>
<evidence type="ECO:0000256" key="2">
    <source>
        <dbReference type="ARBA" id="ARBA00004496"/>
    </source>
</evidence>
<feature type="binding site" evidence="14 15">
    <location>
        <begin position="21"/>
        <end position="23"/>
    </location>
    <ligand>
        <name>substrate</name>
    </ligand>
</feature>
<dbReference type="PIRSF" id="PIRSF000724">
    <property type="entry name" value="Pgk"/>
    <property type="match status" value="1"/>
</dbReference>
<dbReference type="Gene3D" id="3.40.50.1260">
    <property type="entry name" value="Phosphoglycerate kinase, N-terminal domain"/>
    <property type="match status" value="2"/>
</dbReference>
<keyword evidence="8 14" id="KW-0963">Cytoplasm</keyword>
<comment type="pathway">
    <text evidence="3 14">Carbohydrate degradation; glycolysis; pyruvate from D-glyceraldehyde 3-phosphate: step 2/5.</text>
</comment>
<evidence type="ECO:0000313" key="18">
    <source>
        <dbReference type="EMBL" id="MBM7556809.1"/>
    </source>
</evidence>
<dbReference type="AlphaFoldDB" id="A0A939BQX8"/>